<dbReference type="Proteomes" id="UP001259340">
    <property type="component" value="Unassembled WGS sequence"/>
</dbReference>
<evidence type="ECO:0000256" key="1">
    <source>
        <dbReference type="SAM" id="SignalP"/>
    </source>
</evidence>
<sequence>MMKLTKLSLICLTVASTGLIPLTSYAAPNDITFIGEVNANTCAVDINGDAVSPVVLLPTVSEVDLSAVGSEAGVTEFSININGCDGTSFTAGILFNSGLTDGAGNLSNTGTAGNVSVALTKDAGANFDFTSGSHEDTSAFVITAPDDSGSEVYQAKYRSEAGGATAGTVIATVNYAITYY</sequence>
<organism evidence="2 4">
    <name type="scientific">Shewanella fidelis</name>
    <dbReference type="NCBI Taxonomy" id="173509"/>
    <lineage>
        <taxon>Bacteria</taxon>
        <taxon>Pseudomonadati</taxon>
        <taxon>Pseudomonadota</taxon>
        <taxon>Gammaproteobacteria</taxon>
        <taxon>Alteromonadales</taxon>
        <taxon>Shewanellaceae</taxon>
        <taxon>Shewanella</taxon>
    </lineage>
</organism>
<evidence type="ECO:0000313" key="4">
    <source>
        <dbReference type="Proteomes" id="UP001259340"/>
    </source>
</evidence>
<reference evidence="3 5" key="1">
    <citation type="journal article" date="2022" name="bioRxiv">
        <title>Prophages regulate Shewanella fidelis 3313 motility and biofilm formation: implications for gut colonization dynamics in Ciona robusta.</title>
        <authorList>
            <person name="Natarajan O."/>
            <person name="Gibboney S.L."/>
            <person name="Young M.N."/>
            <person name="Lim S.J."/>
            <person name="Pluta N."/>
            <person name="Atkinson C.G."/>
            <person name="Leigh B.A."/>
            <person name="Liberti A."/>
            <person name="Kees E.D."/>
            <person name="Breitbart M."/>
            <person name="Gralnick J.A."/>
            <person name="Dishaw L.J."/>
        </authorList>
    </citation>
    <scope>NUCLEOTIDE SEQUENCE [LARGE SCALE GENOMIC DNA]</scope>
    <source>
        <strain evidence="3 5">JG4066</strain>
    </source>
</reference>
<dbReference type="InterPro" id="IPR050263">
    <property type="entry name" value="Bact_Fimbrial_Adh_Pro"/>
</dbReference>
<dbReference type="PANTHER" id="PTHR33420">
    <property type="entry name" value="FIMBRIAL SUBUNIT ELFA-RELATED"/>
    <property type="match status" value="1"/>
</dbReference>
<dbReference type="InterPro" id="IPR036937">
    <property type="entry name" value="Adhesion_dom_fimbrial_sf"/>
</dbReference>
<evidence type="ECO:0000313" key="3">
    <source>
        <dbReference type="EMBL" id="MDW4823743.1"/>
    </source>
</evidence>
<comment type="caution">
    <text evidence="2">The sequence shown here is derived from an EMBL/GenBank/DDBJ whole genome shotgun (WGS) entry which is preliminary data.</text>
</comment>
<dbReference type="AlphaFoldDB" id="A0AAW8NMS9"/>
<dbReference type="EMBL" id="JAPMLD010000002">
    <property type="protein sequence ID" value="MDW4823743.1"/>
    <property type="molecule type" value="Genomic_DNA"/>
</dbReference>
<feature type="signal peptide" evidence="1">
    <location>
        <begin position="1"/>
        <end position="26"/>
    </location>
</feature>
<keyword evidence="1" id="KW-0732">Signal</keyword>
<dbReference type="Proteomes" id="UP001271263">
    <property type="component" value="Unassembled WGS sequence"/>
</dbReference>
<dbReference type="GO" id="GO:0043709">
    <property type="term" value="P:cell adhesion involved in single-species biofilm formation"/>
    <property type="evidence" value="ECO:0007669"/>
    <property type="project" value="TreeGrafter"/>
</dbReference>
<dbReference type="PANTHER" id="PTHR33420:SF10">
    <property type="entry name" value="FIMBRIAE MAJOR SUBUNIT"/>
    <property type="match status" value="1"/>
</dbReference>
<keyword evidence="5" id="KW-1185">Reference proteome</keyword>
<dbReference type="SUPFAM" id="SSF49401">
    <property type="entry name" value="Bacterial adhesins"/>
    <property type="match status" value="1"/>
</dbReference>
<dbReference type="GO" id="GO:0009289">
    <property type="term" value="C:pilus"/>
    <property type="evidence" value="ECO:0007669"/>
    <property type="project" value="InterPro"/>
</dbReference>
<dbReference type="InterPro" id="IPR008966">
    <property type="entry name" value="Adhesion_dom_sf"/>
</dbReference>
<accession>A0AAW8NMS9</accession>
<evidence type="ECO:0000313" key="5">
    <source>
        <dbReference type="Proteomes" id="UP001271263"/>
    </source>
</evidence>
<proteinExistence type="predicted"/>
<protein>
    <submittedName>
        <fullName evidence="2">Fimbrial protein</fullName>
    </submittedName>
</protein>
<dbReference type="RefSeq" id="WP_310654663.1">
    <property type="nucleotide sequence ID" value="NZ_JAPMLA010000001.1"/>
</dbReference>
<dbReference type="EMBL" id="JAPMLE010000001">
    <property type="protein sequence ID" value="MDR8523821.1"/>
    <property type="molecule type" value="Genomic_DNA"/>
</dbReference>
<dbReference type="Gene3D" id="2.60.40.1090">
    <property type="entry name" value="Fimbrial-type adhesion domain"/>
    <property type="match status" value="1"/>
</dbReference>
<gene>
    <name evidence="2" type="ORF">OS133_09070</name>
    <name evidence="3" type="ORF">OS134_06640</name>
</gene>
<reference evidence="2" key="2">
    <citation type="submission" date="2022-11" db="EMBL/GenBank/DDBJ databases">
        <title>Prophages regulate Shewanella fidelis motility and biofilm formation: implications for gut colonization dynamics in Ciona robusta.</title>
        <authorList>
            <person name="Natarajan O."/>
            <person name="Gibboney S.L."/>
            <person name="Young M.N."/>
            <person name="Lim S.J."/>
            <person name="Pluta N."/>
            <person name="Atkinson C.G.F."/>
            <person name="Leigh B.A."/>
            <person name="Liberti A."/>
            <person name="Kees E."/>
            <person name="Breitbart M."/>
            <person name="Gralnick J."/>
            <person name="Dishaw L.J."/>
        </authorList>
    </citation>
    <scope>NUCLEOTIDE SEQUENCE</scope>
    <source>
        <strain evidence="2">3313</strain>
    </source>
</reference>
<evidence type="ECO:0000313" key="2">
    <source>
        <dbReference type="EMBL" id="MDR8523821.1"/>
    </source>
</evidence>
<feature type="chain" id="PRO_5043790676" evidence="1">
    <location>
        <begin position="27"/>
        <end position="180"/>
    </location>
</feature>
<name>A0AAW8NMS9_9GAMM</name>